<proteinExistence type="predicted"/>
<evidence type="ECO:0000313" key="3">
    <source>
        <dbReference type="Proteomes" id="UP000199095"/>
    </source>
</evidence>
<accession>A0A1H9ZG42</accession>
<feature type="domain" description="NAD-dependent epimerase/dehydratase" evidence="1">
    <location>
        <begin position="4"/>
        <end position="230"/>
    </location>
</feature>
<dbReference type="RefSeq" id="WP_093131597.1">
    <property type="nucleotide sequence ID" value="NZ_FOHJ01000001.1"/>
</dbReference>
<dbReference type="InterPro" id="IPR001509">
    <property type="entry name" value="Epimerase_deHydtase"/>
</dbReference>
<evidence type="ECO:0000313" key="2">
    <source>
        <dbReference type="EMBL" id="SES80580.1"/>
    </source>
</evidence>
<dbReference type="InterPro" id="IPR036291">
    <property type="entry name" value="NAD(P)-bd_dom_sf"/>
</dbReference>
<dbReference type="AlphaFoldDB" id="A0A1H9ZG42"/>
<reference evidence="3" key="1">
    <citation type="submission" date="2016-10" db="EMBL/GenBank/DDBJ databases">
        <authorList>
            <person name="Varghese N."/>
            <person name="Submissions S."/>
        </authorList>
    </citation>
    <scope>NUCLEOTIDE SEQUENCE [LARGE SCALE GENOMIC DNA]</scope>
    <source>
        <strain evidence="3">CGMCC 1.3566</strain>
    </source>
</reference>
<keyword evidence="3" id="KW-1185">Reference proteome</keyword>
<dbReference type="Gene3D" id="3.40.50.720">
    <property type="entry name" value="NAD(P)-binding Rossmann-like Domain"/>
    <property type="match status" value="1"/>
</dbReference>
<dbReference type="Pfam" id="PF01370">
    <property type="entry name" value="Epimerase"/>
    <property type="match status" value="1"/>
</dbReference>
<dbReference type="SUPFAM" id="SSF51735">
    <property type="entry name" value="NAD(P)-binding Rossmann-fold domains"/>
    <property type="match status" value="1"/>
</dbReference>
<dbReference type="Proteomes" id="UP000199095">
    <property type="component" value="Unassembled WGS sequence"/>
</dbReference>
<protein>
    <submittedName>
        <fullName evidence="2">UDP-glucose 4-epimerase</fullName>
    </submittedName>
</protein>
<dbReference type="PANTHER" id="PTHR43245">
    <property type="entry name" value="BIFUNCTIONAL POLYMYXIN RESISTANCE PROTEIN ARNA"/>
    <property type="match status" value="1"/>
</dbReference>
<dbReference type="InterPro" id="IPR050177">
    <property type="entry name" value="Lipid_A_modif_metabolic_enz"/>
</dbReference>
<dbReference type="EMBL" id="FOHJ01000001">
    <property type="protein sequence ID" value="SES80580.1"/>
    <property type="molecule type" value="Genomic_DNA"/>
</dbReference>
<dbReference type="PANTHER" id="PTHR43245:SF13">
    <property type="entry name" value="UDP-D-APIOSE_UDP-D-XYLOSE SYNTHASE 2"/>
    <property type="match status" value="1"/>
</dbReference>
<evidence type="ECO:0000259" key="1">
    <source>
        <dbReference type="Pfam" id="PF01370"/>
    </source>
</evidence>
<dbReference type="OrthoDB" id="9771073at2"/>
<sequence>MTKVMVTGGCGFIGSHIVDKLLNEGYQVVVVDNLSSGQLMNVQYNQVTFFNCDISSRSFEQVIFATRPDFIIHQADPVRPDRIGYTEDHFLGSINVIRIAAKYRVKKLIFASSGEIYGEPRYLPIDSKHMTDPHTTEGISKLTNELYLKHLANVHQLNYTILRYSHVYGPREHVKPNPGVVNVFLDKLAKNQACPVYGDGEQTRDFVFVEDVARANLLAIKKGSQTTLNISSGISTSTHQLLQVIQNASGRNLTTMYKHERHEEIKHLLFDYQEAKRELGWEPEYDLEKGIQTTLASYQHKISLP</sequence>
<organism evidence="2 3">
    <name type="scientific">Salinibacillus kushneri</name>
    <dbReference type="NCBI Taxonomy" id="237682"/>
    <lineage>
        <taxon>Bacteria</taxon>
        <taxon>Bacillati</taxon>
        <taxon>Bacillota</taxon>
        <taxon>Bacilli</taxon>
        <taxon>Bacillales</taxon>
        <taxon>Bacillaceae</taxon>
        <taxon>Salinibacillus</taxon>
    </lineage>
</organism>
<dbReference type="STRING" id="237682.SAMN05421676_101504"/>
<name>A0A1H9ZG42_9BACI</name>
<gene>
    <name evidence="2" type="ORF">SAMN05421676_101504</name>
</gene>